<organism evidence="2 3">
    <name type="scientific">Stenotrophomonas oahuensis</name>
    <dbReference type="NCBI Taxonomy" id="3003271"/>
    <lineage>
        <taxon>Bacteria</taxon>
        <taxon>Pseudomonadati</taxon>
        <taxon>Pseudomonadota</taxon>
        <taxon>Gammaproteobacteria</taxon>
        <taxon>Lysobacterales</taxon>
        <taxon>Lysobacteraceae</taxon>
        <taxon>Stenotrophomonas</taxon>
    </lineage>
</organism>
<reference evidence="2 3" key="1">
    <citation type="submission" date="2022-12" db="EMBL/GenBank/DDBJ databases">
        <title>Two new species, Stenotrophomonas aracearum and Stenotrophomonas oahuensis, isolated from Anthurium (Araceae family) in Hawaii.</title>
        <authorList>
            <person name="Chunag S.C."/>
            <person name="Dobhal S."/>
            <person name="Alvarez A."/>
            <person name="Arif M."/>
        </authorList>
    </citation>
    <scope>NUCLEOTIDE SEQUENCE [LARGE SCALE GENOMIC DNA]</scope>
    <source>
        <strain evidence="2 3">A5586</strain>
    </source>
</reference>
<dbReference type="Proteomes" id="UP001302072">
    <property type="component" value="Chromosome"/>
</dbReference>
<proteinExistence type="predicted"/>
<dbReference type="RefSeq" id="WP_311191619.1">
    <property type="nucleotide sequence ID" value="NZ_CP115541.1"/>
</dbReference>
<dbReference type="EMBL" id="CP115541">
    <property type="protein sequence ID" value="WNH52420.1"/>
    <property type="molecule type" value="Genomic_DNA"/>
</dbReference>
<feature type="coiled-coil region" evidence="1">
    <location>
        <begin position="46"/>
        <end position="73"/>
    </location>
</feature>
<keyword evidence="3" id="KW-1185">Reference proteome</keyword>
<evidence type="ECO:0000313" key="2">
    <source>
        <dbReference type="EMBL" id="WNH52420.1"/>
    </source>
</evidence>
<gene>
    <name evidence="2" type="ORF">PDM29_19190</name>
</gene>
<name>A0ABY9YNE1_9GAMM</name>
<accession>A0ABY9YNE1</accession>
<keyword evidence="1" id="KW-0175">Coiled coil</keyword>
<protein>
    <submittedName>
        <fullName evidence="2">Uncharacterized protein</fullName>
    </submittedName>
</protein>
<evidence type="ECO:0000313" key="3">
    <source>
        <dbReference type="Proteomes" id="UP001302072"/>
    </source>
</evidence>
<evidence type="ECO:0000256" key="1">
    <source>
        <dbReference type="SAM" id="Coils"/>
    </source>
</evidence>
<sequence>MTQLTANALLTKLIFGFATAGSLWAVSTLVEGKTKDALQDAQLARHEETLHKIDNLSDQLSEANKHMAVLETRFNDEVKHGSRQ</sequence>